<feature type="region of interest" description="Disordered" evidence="1">
    <location>
        <begin position="1"/>
        <end position="32"/>
    </location>
</feature>
<dbReference type="RefSeq" id="WP_007937481.1">
    <property type="nucleotide sequence ID" value="NZ_AKVJ01000066.1"/>
</dbReference>
<dbReference type="PATRIC" id="fig|1149862.3.peg.3952"/>
<organism evidence="2 3">
    <name type="scientific">Pelosinus fermentans B4</name>
    <dbReference type="NCBI Taxonomy" id="1149862"/>
    <lineage>
        <taxon>Bacteria</taxon>
        <taxon>Bacillati</taxon>
        <taxon>Bacillota</taxon>
        <taxon>Negativicutes</taxon>
        <taxon>Selenomonadales</taxon>
        <taxon>Sporomusaceae</taxon>
        <taxon>Pelosinus</taxon>
    </lineage>
</organism>
<evidence type="ECO:0000313" key="3">
    <source>
        <dbReference type="Proteomes" id="UP000004324"/>
    </source>
</evidence>
<feature type="compositionally biased region" description="Gly residues" evidence="1">
    <location>
        <begin position="8"/>
        <end position="23"/>
    </location>
</feature>
<name>I9L846_9FIRM</name>
<dbReference type="AlphaFoldDB" id="I9L846"/>
<evidence type="ECO:0000313" key="2">
    <source>
        <dbReference type="EMBL" id="EIW16431.1"/>
    </source>
</evidence>
<reference evidence="2 3" key="1">
    <citation type="journal article" date="2012" name="J. Bacteriol.">
        <title>Draft Genome Sequences for Two Metal-Reducing Pelosinus fermentans Strains Isolated from a Cr(VI)-Contaminated Site and for Type Strain R7.</title>
        <authorList>
            <person name="Brown S.D."/>
            <person name="Podar M."/>
            <person name="Klingeman D.M."/>
            <person name="Johnson C.M."/>
            <person name="Yang Z.K."/>
            <person name="Utturkar S.M."/>
            <person name="Land M.L."/>
            <person name="Mosher J.J."/>
            <person name="Hurt R.A.Jr."/>
            <person name="Phelps T.J."/>
            <person name="Palumbo A.V."/>
            <person name="Arkin A.P."/>
            <person name="Hazen T.C."/>
            <person name="Elias D.A."/>
        </authorList>
    </citation>
    <scope>NUCLEOTIDE SEQUENCE [LARGE SCALE GENOMIC DNA]</scope>
    <source>
        <strain evidence="2 3">B4</strain>
    </source>
</reference>
<dbReference type="InterPro" id="IPR035205">
    <property type="entry name" value="DUF5320"/>
</dbReference>
<keyword evidence="3" id="KW-1185">Reference proteome</keyword>
<comment type="caution">
    <text evidence="2">The sequence shown here is derived from an EMBL/GenBank/DDBJ whole genome shotgun (WGS) entry which is preliminary data.</text>
</comment>
<proteinExistence type="predicted"/>
<accession>I9L846</accession>
<evidence type="ECO:0000256" key="1">
    <source>
        <dbReference type="SAM" id="MobiDB-lite"/>
    </source>
</evidence>
<gene>
    <name evidence="2" type="ORF">FB4_0942</name>
</gene>
<sequence>MPRRDGTGPLGNGPMGRGLGSCQGTGLERNMQGVFGFGGNNAMNQKSLEVQAAHLEERAASLRNIAKQNRKAE</sequence>
<protein>
    <submittedName>
        <fullName evidence="2">Uncharacterized protein</fullName>
    </submittedName>
</protein>
<dbReference type="Proteomes" id="UP000004324">
    <property type="component" value="Unassembled WGS sequence"/>
</dbReference>
<dbReference type="Pfam" id="PF17253">
    <property type="entry name" value="DUF5320"/>
    <property type="match status" value="1"/>
</dbReference>
<dbReference type="EMBL" id="AKVJ01000066">
    <property type="protein sequence ID" value="EIW16431.1"/>
    <property type="molecule type" value="Genomic_DNA"/>
</dbReference>
<dbReference type="OrthoDB" id="9815278at2"/>